<feature type="region of interest" description="Disordered" evidence="9">
    <location>
        <begin position="677"/>
        <end position="697"/>
    </location>
</feature>
<dbReference type="SMART" id="SM00485">
    <property type="entry name" value="XPGN"/>
    <property type="match status" value="1"/>
</dbReference>
<evidence type="ECO:0000256" key="6">
    <source>
        <dbReference type="ARBA" id="ARBA00023128"/>
    </source>
</evidence>
<dbReference type="InterPro" id="IPR036279">
    <property type="entry name" value="5-3_exonuclease_C_sf"/>
</dbReference>
<accession>B7G6C2</accession>
<gene>
    <name evidence="12" type="ORF">PHATRDRAFT_48206</name>
</gene>
<evidence type="ECO:0000256" key="7">
    <source>
        <dbReference type="ARBA" id="ARBA00023204"/>
    </source>
</evidence>
<dbReference type="HOGENOM" id="CLU_353944_0_0_1"/>
<dbReference type="OrthoDB" id="26491at2759"/>
<comment type="subcellular location">
    <subcellularLocation>
        <location evidence="1">Nucleus</location>
    </subcellularLocation>
</comment>
<evidence type="ECO:0008006" key="14">
    <source>
        <dbReference type="Google" id="ProtNLM"/>
    </source>
</evidence>
<keyword evidence="3" id="KW-0540">Nuclease</keyword>
<keyword evidence="2" id="KW-0597">Phosphoprotein</keyword>
<evidence type="ECO:0000256" key="3">
    <source>
        <dbReference type="ARBA" id="ARBA00022722"/>
    </source>
</evidence>
<dbReference type="Pfam" id="PF00752">
    <property type="entry name" value="XPG_N"/>
    <property type="match status" value="1"/>
</dbReference>
<dbReference type="AlphaFoldDB" id="B7G6C2"/>
<dbReference type="PANTHER" id="PTHR11081:SF65">
    <property type="entry name" value="DNA DAMAGE-INDUCIBLE PROTEIN DIN7-RELATED"/>
    <property type="match status" value="1"/>
</dbReference>
<dbReference type="SUPFAM" id="SSF88723">
    <property type="entry name" value="PIN domain-like"/>
    <property type="match status" value="1"/>
</dbReference>
<dbReference type="EMBL" id="CM000618">
    <property type="protein sequence ID" value="EEC45835.1"/>
    <property type="molecule type" value="Genomic_DNA"/>
</dbReference>
<keyword evidence="5" id="KW-0378">Hydrolase</keyword>
<proteinExistence type="predicted"/>
<keyword evidence="7" id="KW-0234">DNA repair</keyword>
<dbReference type="InterPro" id="IPR006085">
    <property type="entry name" value="XPG_DNA_repair_N"/>
</dbReference>
<reference evidence="13" key="2">
    <citation type="submission" date="2008-08" db="EMBL/GenBank/DDBJ databases">
        <authorList>
            <consortium name="Diatom Consortium"/>
            <person name="Grigoriev I."/>
            <person name="Grimwood J."/>
            <person name="Kuo A."/>
            <person name="Otillar R.P."/>
            <person name="Salamov A."/>
            <person name="Detter J.C."/>
            <person name="Lindquist E."/>
            <person name="Shapiro H."/>
            <person name="Lucas S."/>
            <person name="Glavina del Rio T."/>
            <person name="Pitluck S."/>
            <person name="Rokhsar D."/>
            <person name="Bowler C."/>
        </authorList>
    </citation>
    <scope>GENOME REANNOTATION</scope>
    <source>
        <strain evidence="13">CCAP 1055/1</strain>
    </source>
</reference>
<dbReference type="PaxDb" id="2850-Phatr48206"/>
<keyword evidence="13" id="KW-1185">Reference proteome</keyword>
<evidence type="ECO:0000256" key="5">
    <source>
        <dbReference type="ARBA" id="ARBA00022801"/>
    </source>
</evidence>
<feature type="region of interest" description="Disordered" evidence="9">
    <location>
        <begin position="411"/>
        <end position="466"/>
    </location>
</feature>
<dbReference type="SMART" id="SM00484">
    <property type="entry name" value="XPGI"/>
    <property type="match status" value="1"/>
</dbReference>
<dbReference type="Gene3D" id="1.10.150.20">
    <property type="entry name" value="5' to 3' exonuclease, C-terminal subdomain"/>
    <property type="match status" value="1"/>
</dbReference>
<dbReference type="InterPro" id="IPR029060">
    <property type="entry name" value="PIN-like_dom_sf"/>
</dbReference>
<keyword evidence="6" id="KW-0496">Mitochondrion</keyword>
<reference evidence="12 13" key="1">
    <citation type="journal article" date="2008" name="Nature">
        <title>The Phaeodactylum genome reveals the evolutionary history of diatom genomes.</title>
        <authorList>
            <person name="Bowler C."/>
            <person name="Allen A.E."/>
            <person name="Badger J.H."/>
            <person name="Grimwood J."/>
            <person name="Jabbari K."/>
            <person name="Kuo A."/>
            <person name="Maheswari U."/>
            <person name="Martens C."/>
            <person name="Maumus F."/>
            <person name="Otillar R.P."/>
            <person name="Rayko E."/>
            <person name="Salamov A."/>
            <person name="Vandepoele K."/>
            <person name="Beszteri B."/>
            <person name="Gruber A."/>
            <person name="Heijde M."/>
            <person name="Katinka M."/>
            <person name="Mock T."/>
            <person name="Valentin K."/>
            <person name="Verret F."/>
            <person name="Berges J.A."/>
            <person name="Brownlee C."/>
            <person name="Cadoret J.P."/>
            <person name="Chiovitti A."/>
            <person name="Choi C.J."/>
            <person name="Coesel S."/>
            <person name="De Martino A."/>
            <person name="Detter J.C."/>
            <person name="Durkin C."/>
            <person name="Falciatore A."/>
            <person name="Fournet J."/>
            <person name="Haruta M."/>
            <person name="Huysman M.J."/>
            <person name="Jenkins B.D."/>
            <person name="Jiroutova K."/>
            <person name="Jorgensen R.E."/>
            <person name="Joubert Y."/>
            <person name="Kaplan A."/>
            <person name="Kroger N."/>
            <person name="Kroth P.G."/>
            <person name="La Roche J."/>
            <person name="Lindquist E."/>
            <person name="Lommer M."/>
            <person name="Martin-Jezequel V."/>
            <person name="Lopez P.J."/>
            <person name="Lucas S."/>
            <person name="Mangogna M."/>
            <person name="McGinnis K."/>
            <person name="Medlin L.K."/>
            <person name="Montsant A."/>
            <person name="Oudot-Le Secq M.P."/>
            <person name="Napoli C."/>
            <person name="Obornik M."/>
            <person name="Parker M.S."/>
            <person name="Petit J.L."/>
            <person name="Porcel B.M."/>
            <person name="Poulsen N."/>
            <person name="Robison M."/>
            <person name="Rychlewski L."/>
            <person name="Rynearson T.A."/>
            <person name="Schmutz J."/>
            <person name="Shapiro H."/>
            <person name="Siaut M."/>
            <person name="Stanley M."/>
            <person name="Sussman M.R."/>
            <person name="Taylor A.R."/>
            <person name="Vardi A."/>
            <person name="von Dassow P."/>
            <person name="Vyverman W."/>
            <person name="Willis A."/>
            <person name="Wyrwicz L.S."/>
            <person name="Rokhsar D.S."/>
            <person name="Weissenbach J."/>
            <person name="Armbrust E.V."/>
            <person name="Green B.R."/>
            <person name="Van de Peer Y."/>
            <person name="Grigoriev I.V."/>
        </authorList>
    </citation>
    <scope>NUCLEOTIDE SEQUENCE [LARGE SCALE GENOMIC DNA]</scope>
    <source>
        <strain evidence="12 13">CCAP 1055/1</strain>
    </source>
</reference>
<evidence type="ECO:0000313" key="12">
    <source>
        <dbReference type="EMBL" id="EEC45835.1"/>
    </source>
</evidence>
<dbReference type="GeneID" id="7203522"/>
<evidence type="ECO:0000256" key="4">
    <source>
        <dbReference type="ARBA" id="ARBA00022763"/>
    </source>
</evidence>
<dbReference type="GO" id="GO:0006281">
    <property type="term" value="P:DNA repair"/>
    <property type="evidence" value="ECO:0007669"/>
    <property type="project" value="UniProtKB-KW"/>
</dbReference>
<evidence type="ECO:0000256" key="9">
    <source>
        <dbReference type="SAM" id="MobiDB-lite"/>
    </source>
</evidence>
<dbReference type="PRINTS" id="PR00853">
    <property type="entry name" value="XPGRADSUPER"/>
</dbReference>
<keyword evidence="4" id="KW-0227">DNA damage</keyword>
<dbReference type="CDD" id="cd09857">
    <property type="entry name" value="PIN_EXO1"/>
    <property type="match status" value="1"/>
</dbReference>
<feature type="domain" description="XPG-I" evidence="10">
    <location>
        <begin position="156"/>
        <end position="223"/>
    </location>
</feature>
<dbReference type="InterPro" id="IPR006084">
    <property type="entry name" value="XPG/Rad2"/>
</dbReference>
<dbReference type="GO" id="GO:0046872">
    <property type="term" value="F:metal ion binding"/>
    <property type="evidence" value="ECO:0007669"/>
    <property type="project" value="InterPro"/>
</dbReference>
<dbReference type="RefSeq" id="XP_002182548.1">
    <property type="nucleotide sequence ID" value="XM_002182512.1"/>
</dbReference>
<dbReference type="PANTHER" id="PTHR11081">
    <property type="entry name" value="FLAP ENDONUCLEASE FAMILY MEMBER"/>
    <property type="match status" value="1"/>
</dbReference>
<dbReference type="Proteomes" id="UP000000759">
    <property type="component" value="Chromosome 16"/>
</dbReference>
<dbReference type="SUPFAM" id="SSF47807">
    <property type="entry name" value="5' to 3' exonuclease, C-terminal subdomain"/>
    <property type="match status" value="1"/>
</dbReference>
<dbReference type="Pfam" id="PF00867">
    <property type="entry name" value="XPG_I"/>
    <property type="match status" value="1"/>
</dbReference>
<dbReference type="GO" id="GO:0005634">
    <property type="term" value="C:nucleus"/>
    <property type="evidence" value="ECO:0007669"/>
    <property type="project" value="UniProtKB-SubCell"/>
</dbReference>
<protein>
    <recommendedName>
        <fullName evidence="14">Exonuclease 1</fullName>
    </recommendedName>
</protein>
<sequence length="794" mass="89379">MGIPNLLQGLKFAVKKGNIRDYSDQAVAVDASSWFHKSVYAIADHYVEVLERTGRADARSIAAATQYVNKRCHEILTYARIRKIYLVMDGARCPLKVVTNDDRERRRQENLAEARVFRQQKRPDKMYEKYKACIKVKADLAAAVAQNIASAFPGKVELVWAPYEADAQLVKLAMNGTVQAIITEDSDVLVYAATCETTVSVLFKLDRNTGSCDIISMAWLLDPTETLVNPSKANPKKASGIEQIVDAFVSRQLRDPGRGVRLFVQACILTGCDYSPNQLSGVGFVNAFKHVQSAMHKDSKDRFRHVLKMLPRKAKDHLDPVVYEELLAQSESVFYYHPVREPDGRVVFLREPDTANEHWPSLDRFNGNLSFLGEIRNASDGTMQVLHPKEHEVAFPQPSVNAPADRVCRPASSFFTKNPNTRGGKPVKVSNPYQQAEKRPRTENRAPLQPKSPNEKTTKRSRKPFSKLCASKENTDRLQQHFGSSKNDVRFVLPSFTSEGARVPPRTLFSALRKPKKVTSGAAPFQINDENNDENAICNKNPIPQNSPICVPPALPEDTRQFLKLSAEDSQRRKVSYSPQNTEGKVAVCKTFVPSPQLDSEEMYPIKNHAESKFFRDGKRYARRVTLEDSPSPDFVEEPTDHWHVVGSAHGNSLNLVSEKLAPSSFDMYDDFLSPSKDTDGENITEDLPPETTSVDRKNPLCRPLETCKPKHTLRPAKHLHFRFGGKYRSTTARSKLEKGALMKGFARQRQLATVDLSVTSVLQRAPLSPKQKKLSQFAFLNSHRYSKDERKNI</sequence>
<organism evidence="12 13">
    <name type="scientific">Phaeodactylum tricornutum (strain CCAP 1055/1)</name>
    <dbReference type="NCBI Taxonomy" id="556484"/>
    <lineage>
        <taxon>Eukaryota</taxon>
        <taxon>Sar</taxon>
        <taxon>Stramenopiles</taxon>
        <taxon>Ochrophyta</taxon>
        <taxon>Bacillariophyta</taxon>
        <taxon>Bacillariophyceae</taxon>
        <taxon>Bacillariophycidae</taxon>
        <taxon>Naviculales</taxon>
        <taxon>Phaeodactylaceae</taxon>
        <taxon>Phaeodactylum</taxon>
    </lineage>
</organism>
<dbReference type="Gene3D" id="3.40.50.1010">
    <property type="entry name" value="5'-nuclease"/>
    <property type="match status" value="1"/>
</dbReference>
<dbReference type="STRING" id="556484.B7G6C2"/>
<name>B7G6C2_PHATC</name>
<keyword evidence="8" id="KW-0539">Nucleus</keyword>
<dbReference type="eggNOG" id="KOG2518">
    <property type="taxonomic scope" value="Eukaryota"/>
</dbReference>
<feature type="domain" description="XPG N-terminal" evidence="11">
    <location>
        <begin position="1"/>
        <end position="110"/>
    </location>
</feature>
<dbReference type="KEGG" id="pti:PHATRDRAFT_48206"/>
<dbReference type="InParanoid" id="B7G6C2"/>
<dbReference type="InterPro" id="IPR006086">
    <property type="entry name" value="XPG-I_dom"/>
</dbReference>
<dbReference type="InterPro" id="IPR044752">
    <property type="entry name" value="PIN-like_EXO1"/>
</dbReference>
<evidence type="ECO:0000313" key="13">
    <source>
        <dbReference type="Proteomes" id="UP000000759"/>
    </source>
</evidence>
<evidence type="ECO:0000259" key="11">
    <source>
        <dbReference type="SMART" id="SM00485"/>
    </source>
</evidence>
<dbReference type="CDD" id="cd09901">
    <property type="entry name" value="H3TH_FEN1-like"/>
    <property type="match status" value="1"/>
</dbReference>
<evidence type="ECO:0000256" key="1">
    <source>
        <dbReference type="ARBA" id="ARBA00004123"/>
    </source>
</evidence>
<evidence type="ECO:0000259" key="10">
    <source>
        <dbReference type="SMART" id="SM00484"/>
    </source>
</evidence>
<evidence type="ECO:0000256" key="2">
    <source>
        <dbReference type="ARBA" id="ARBA00022553"/>
    </source>
</evidence>
<evidence type="ECO:0000256" key="8">
    <source>
        <dbReference type="ARBA" id="ARBA00023242"/>
    </source>
</evidence>
<dbReference type="GO" id="GO:0017108">
    <property type="term" value="F:5'-flap endonuclease activity"/>
    <property type="evidence" value="ECO:0007669"/>
    <property type="project" value="TreeGrafter"/>
</dbReference>